<sequence>MTPDSLLVPIKYSEVNSLNASEAEGRKRAHEEALQVRHAVDLRVAVLLGDAIVDVDRAQAGRAAPLLTSGGALLRVVASEAREDEREQDREREDHEGANAPHGSGAKVLVHVAAHERRAGRAHALLHRRQQADHRALRALRRRLEHVVGEGSPEQAEGHAVQSLKGQPHPRVARERVDDHTDAIGHDAEDDAARRAEALEDLVGEEEERQLRDGLGGDDDTDEARVVARQVEVVQEEEVVDEAAHDASEQHHDVQHEHVRLVPDDGERLQVVGLGTLFVGLVGRDEAQQDEERDDGQAEHHVEAPGDADGGGHDAGEVAADAVAHGAVEPLLAVDAADVHEHGHGRLVQQRPRGLRLEVGHEEHDAHDVEGGHEAQREHEERGGDQAEDVHELLVLEHVGHAAPDGRRDDGAHAGQRQQDADLHLVEVLRVVEVDLREGTRALEDTTRGRPAAAATYGQVGLRGEGAVVDGEEELERHEPLALAAIDGELDEAQDRGHLGGGGRLARAGRIPM</sequence>
<name>A0A9W6TBY8_9STRA</name>
<comment type="caution">
    <text evidence="2">The sequence shown here is derived from an EMBL/GenBank/DDBJ whole genome shotgun (WGS) entry which is preliminary data.</text>
</comment>
<feature type="region of interest" description="Disordered" evidence="1">
    <location>
        <begin position="287"/>
        <end position="316"/>
    </location>
</feature>
<gene>
    <name evidence="2" type="ORF">Plil01_000069100</name>
</gene>
<feature type="region of interest" description="Disordered" evidence="1">
    <location>
        <begin position="363"/>
        <end position="385"/>
    </location>
</feature>
<feature type="region of interest" description="Disordered" evidence="1">
    <location>
        <begin position="148"/>
        <end position="176"/>
    </location>
</feature>
<evidence type="ECO:0000313" key="3">
    <source>
        <dbReference type="Proteomes" id="UP001165083"/>
    </source>
</evidence>
<evidence type="ECO:0000256" key="1">
    <source>
        <dbReference type="SAM" id="MobiDB-lite"/>
    </source>
</evidence>
<organism evidence="2 3">
    <name type="scientific">Phytophthora lilii</name>
    <dbReference type="NCBI Taxonomy" id="2077276"/>
    <lineage>
        <taxon>Eukaryota</taxon>
        <taxon>Sar</taxon>
        <taxon>Stramenopiles</taxon>
        <taxon>Oomycota</taxon>
        <taxon>Peronosporomycetes</taxon>
        <taxon>Peronosporales</taxon>
        <taxon>Peronosporaceae</taxon>
        <taxon>Phytophthora</taxon>
    </lineage>
</organism>
<dbReference type="Proteomes" id="UP001165083">
    <property type="component" value="Unassembled WGS sequence"/>
</dbReference>
<keyword evidence="3" id="KW-1185">Reference proteome</keyword>
<feature type="region of interest" description="Disordered" evidence="1">
    <location>
        <begin position="203"/>
        <end position="223"/>
    </location>
</feature>
<proteinExistence type="predicted"/>
<dbReference type="EMBL" id="BSXW01000020">
    <property type="protein sequence ID" value="GMF09821.1"/>
    <property type="molecule type" value="Genomic_DNA"/>
</dbReference>
<feature type="region of interest" description="Disordered" evidence="1">
    <location>
        <begin position="79"/>
        <end position="106"/>
    </location>
</feature>
<dbReference type="AlphaFoldDB" id="A0A9W6TBY8"/>
<evidence type="ECO:0000313" key="2">
    <source>
        <dbReference type="EMBL" id="GMF09821.1"/>
    </source>
</evidence>
<feature type="compositionally biased region" description="Basic and acidic residues" evidence="1">
    <location>
        <begin position="80"/>
        <end position="97"/>
    </location>
</feature>
<protein>
    <submittedName>
        <fullName evidence="2">Unnamed protein product</fullName>
    </submittedName>
</protein>
<accession>A0A9W6TBY8</accession>
<feature type="compositionally biased region" description="Basic and acidic residues" evidence="1">
    <location>
        <begin position="295"/>
        <end position="316"/>
    </location>
</feature>
<reference evidence="2" key="1">
    <citation type="submission" date="2023-04" db="EMBL/GenBank/DDBJ databases">
        <title>Phytophthora lilii NBRC 32176.</title>
        <authorList>
            <person name="Ichikawa N."/>
            <person name="Sato H."/>
            <person name="Tonouchi N."/>
        </authorList>
    </citation>
    <scope>NUCLEOTIDE SEQUENCE</scope>
    <source>
        <strain evidence="2">NBRC 32176</strain>
    </source>
</reference>